<feature type="non-terminal residue" evidence="1">
    <location>
        <position position="1"/>
    </location>
</feature>
<protein>
    <submittedName>
        <fullName evidence="1">Uncharacterized protein</fullName>
    </submittedName>
</protein>
<gene>
    <name evidence="1" type="ORF">WMSIL1_LOCUS7509</name>
</gene>
<evidence type="ECO:0000313" key="2">
    <source>
        <dbReference type="Proteomes" id="UP000321570"/>
    </source>
</evidence>
<evidence type="ECO:0000313" key="1">
    <source>
        <dbReference type="EMBL" id="VUZ48085.1"/>
    </source>
</evidence>
<dbReference type="Proteomes" id="UP000321570">
    <property type="component" value="Unassembled WGS sequence"/>
</dbReference>
<dbReference type="AlphaFoldDB" id="A0A564YLD5"/>
<organism evidence="1 2">
    <name type="scientific">Hymenolepis diminuta</name>
    <name type="common">Rat tapeworm</name>
    <dbReference type="NCBI Taxonomy" id="6216"/>
    <lineage>
        <taxon>Eukaryota</taxon>
        <taxon>Metazoa</taxon>
        <taxon>Spiralia</taxon>
        <taxon>Lophotrochozoa</taxon>
        <taxon>Platyhelminthes</taxon>
        <taxon>Cestoda</taxon>
        <taxon>Eucestoda</taxon>
        <taxon>Cyclophyllidea</taxon>
        <taxon>Hymenolepididae</taxon>
        <taxon>Hymenolepis</taxon>
    </lineage>
</organism>
<accession>A0A564YLD5</accession>
<sequence>STNHLLPCLSSPSCPRTLYSHLRRHPLGNKHQENHHRVLQSFPPSPANCVSNSVELRPTWFLPIPPMTNTLEFAMLTTAPSFLSPIMGGRGDHLERGSNSLSLFLLNTTQWYDE</sequence>
<keyword evidence="2" id="KW-1185">Reference proteome</keyword>
<reference evidence="1 2" key="1">
    <citation type="submission" date="2019-07" db="EMBL/GenBank/DDBJ databases">
        <authorList>
            <person name="Jastrzebski P J."/>
            <person name="Paukszto L."/>
            <person name="Jastrzebski P J."/>
        </authorList>
    </citation>
    <scope>NUCLEOTIDE SEQUENCE [LARGE SCALE GENOMIC DNA]</scope>
    <source>
        <strain evidence="1 2">WMS-il1</strain>
    </source>
</reference>
<name>A0A564YLD5_HYMDI</name>
<dbReference type="EMBL" id="CABIJS010000277">
    <property type="protein sequence ID" value="VUZ48085.1"/>
    <property type="molecule type" value="Genomic_DNA"/>
</dbReference>
<proteinExistence type="predicted"/>